<evidence type="ECO:0000259" key="2">
    <source>
        <dbReference type="PROSITE" id="PS51272"/>
    </source>
</evidence>
<dbReference type="SMART" id="SM00646">
    <property type="entry name" value="Ami_3"/>
    <property type="match status" value="1"/>
</dbReference>
<dbReference type="CDD" id="cd02696">
    <property type="entry name" value="MurNAc-LAA"/>
    <property type="match status" value="1"/>
</dbReference>
<name>A0AA96Y4N7_9CYAN</name>
<feature type="domain" description="SLH" evidence="2">
    <location>
        <begin position="342"/>
        <end position="405"/>
    </location>
</feature>
<protein>
    <submittedName>
        <fullName evidence="3">DUF1565 domain-containing protein</fullName>
    </submittedName>
</protein>
<evidence type="ECO:0000256" key="1">
    <source>
        <dbReference type="SAM" id="MobiDB-lite"/>
    </source>
</evidence>
<accession>A0AA96Y4N7</accession>
<dbReference type="InterPro" id="IPR022441">
    <property type="entry name" value="Para_beta_helix_rpt-2"/>
</dbReference>
<dbReference type="PANTHER" id="PTHR43308:SF5">
    <property type="entry name" value="S-LAYER PROTEIN _ PEPTIDOGLYCAN ENDO-BETA-N-ACETYLGLUCOSAMINIDASE"/>
    <property type="match status" value="1"/>
</dbReference>
<organism evidence="3">
    <name type="scientific">Thermoleptolyngbya oregonensis NK1-22</name>
    <dbReference type="NCBI Taxonomy" id="2547457"/>
    <lineage>
        <taxon>Bacteria</taxon>
        <taxon>Bacillati</taxon>
        <taxon>Cyanobacteriota</taxon>
        <taxon>Cyanophyceae</taxon>
        <taxon>Oculatellales</taxon>
        <taxon>Oculatellaceae</taxon>
        <taxon>Thermoleptolyngbya</taxon>
    </lineage>
</organism>
<dbReference type="PANTHER" id="PTHR43308">
    <property type="entry name" value="OUTER MEMBRANE PROTEIN ALPHA-RELATED"/>
    <property type="match status" value="1"/>
</dbReference>
<dbReference type="Pfam" id="PF00395">
    <property type="entry name" value="SLH"/>
    <property type="match status" value="4"/>
</dbReference>
<dbReference type="GO" id="GO:0008745">
    <property type="term" value="F:N-acetylmuramoyl-L-alanine amidase activity"/>
    <property type="evidence" value="ECO:0007669"/>
    <property type="project" value="InterPro"/>
</dbReference>
<dbReference type="InterPro" id="IPR011050">
    <property type="entry name" value="Pectin_lyase_fold/virulence"/>
</dbReference>
<dbReference type="Pfam" id="PF07602">
    <property type="entry name" value="DUF1565"/>
    <property type="match status" value="1"/>
</dbReference>
<dbReference type="InterPro" id="IPR012334">
    <property type="entry name" value="Pectin_lyas_fold"/>
</dbReference>
<dbReference type="EMBL" id="CP053540">
    <property type="protein sequence ID" value="WOB43364.1"/>
    <property type="molecule type" value="Genomic_DNA"/>
</dbReference>
<dbReference type="NCBIfam" id="TIGR03804">
    <property type="entry name" value="para_beta_helix"/>
    <property type="match status" value="1"/>
</dbReference>
<gene>
    <name evidence="3" type="ORF">HNI00_09480</name>
</gene>
<sequence>MASSSPFQPLSQTLSQALYVNPATGRDDASGSQSAPYRTITRALRRATAGTVIQLAAGTYSTKTGETFPLVVGAGVTVVGDPASKGDRLIIEGGGDYLSPTFARQSVTLRLEDKAELRGVTVINPQPQGTGVWLEGATGANPAARVAQCTFTRCGQGIVATGSALPEIADCLFQQNTVSGISFSRNAKGELLRNLCQQTATGITLSDNTAPLLVGNRLVQNRVGIVISGNARPVLRNNVVERNGEDGLVTVGNAAPDLGKPQDPGGNVFQNNGAADVRNSTSAVLASVGNQINPTRVNLGALPSAKGLEFIASTVAAQIRPISPPQPQPRPVPTPPLPPIPIPETGLTDISGHWAEAFIAALVERSIIGGFPDRTFKPDLPLTRAQFATILTRTFDLPAVRSPSSFVDVAPDFWATAAIARAVEMGFLAGFPDGTFRPNVNLTRVQAILALVNGLGLTGGHPGHLGGYRDRAQIPTYATIPIATATQKRLIVNHPQVDLLRPMSDITRAEVSAILYQALVITAQARAIPSPYIVVPDTVAVAFSDTTRHWAADFIQGLVSQGAVSGFSDGTFRPEAGMSRAQYAALLVNTFNPLPRRPALEFTDVPTTHWAYRAIQQAYRGKLLSGVGENQFRPDQNVRRIEVLLSLVNGLGLPPGNPLLLNRYADRDTLPTFAQPAVASATGQRLVVNYPDLNRLEPVREATRAEVTAMVYQALVQAGRSPAIFSPYIVEPEVAAQSAMAPAAPSVGQSSPPGSHPAGRPEDLPMVILDPGHGGADPGVVVGEVQEKDLTLAIALDIAKLLQDYGVQTRLTRTDDRTVSLGDRLAILQQTQPAPSALISLHLNATRPPRPAVNGLETYHLPSAAESRRLAQSIHTNIVQTLEMGDRGIRTASFALLRPPIPAVHLELGYLTGETDVANLTNPDYRQRLGKAIALAVVQFVRQTVG</sequence>
<dbReference type="RefSeq" id="WP_316792758.1">
    <property type="nucleotide sequence ID" value="NZ_CP053540.1"/>
</dbReference>
<dbReference type="GO" id="GO:0009253">
    <property type="term" value="P:peptidoglycan catabolic process"/>
    <property type="evidence" value="ECO:0007669"/>
    <property type="project" value="InterPro"/>
</dbReference>
<feature type="domain" description="SLH" evidence="2">
    <location>
        <begin position="538"/>
        <end position="601"/>
    </location>
</feature>
<dbReference type="PROSITE" id="PS51272">
    <property type="entry name" value="SLH"/>
    <property type="match status" value="5"/>
</dbReference>
<dbReference type="Gene3D" id="2.160.20.10">
    <property type="entry name" value="Single-stranded right-handed beta-helix, Pectin lyase-like"/>
    <property type="match status" value="1"/>
</dbReference>
<dbReference type="Pfam" id="PF01520">
    <property type="entry name" value="Amidase_3"/>
    <property type="match status" value="1"/>
</dbReference>
<dbReference type="Gene3D" id="3.40.630.40">
    <property type="entry name" value="Zn-dependent exopeptidases"/>
    <property type="match status" value="1"/>
</dbReference>
<feature type="region of interest" description="Disordered" evidence="1">
    <location>
        <begin position="741"/>
        <end position="762"/>
    </location>
</feature>
<feature type="domain" description="SLH" evidence="2">
    <location>
        <begin position="664"/>
        <end position="725"/>
    </location>
</feature>
<dbReference type="SUPFAM" id="SSF53187">
    <property type="entry name" value="Zn-dependent exopeptidases"/>
    <property type="match status" value="1"/>
</dbReference>
<feature type="domain" description="SLH" evidence="2">
    <location>
        <begin position="602"/>
        <end position="661"/>
    </location>
</feature>
<dbReference type="InterPro" id="IPR011459">
    <property type="entry name" value="DUF1565"/>
</dbReference>
<dbReference type="AlphaFoldDB" id="A0AA96Y4N7"/>
<dbReference type="SUPFAM" id="SSF51126">
    <property type="entry name" value="Pectin lyase-like"/>
    <property type="match status" value="1"/>
</dbReference>
<dbReference type="InterPro" id="IPR002508">
    <property type="entry name" value="MurNAc-LAA_cat"/>
</dbReference>
<evidence type="ECO:0000313" key="3">
    <source>
        <dbReference type="EMBL" id="WOB43364.1"/>
    </source>
</evidence>
<feature type="domain" description="SLH" evidence="2">
    <location>
        <begin position="406"/>
        <end position="465"/>
    </location>
</feature>
<reference evidence="3" key="1">
    <citation type="submission" date="2020-05" db="EMBL/GenBank/DDBJ databases">
        <authorList>
            <person name="Zhu T."/>
            <person name="Keshari N."/>
            <person name="Lu X."/>
        </authorList>
    </citation>
    <scope>NUCLEOTIDE SEQUENCE</scope>
    <source>
        <strain evidence="3">NK1-22</strain>
    </source>
</reference>
<dbReference type="InterPro" id="IPR001119">
    <property type="entry name" value="SLH_dom"/>
</dbReference>
<dbReference type="InterPro" id="IPR051465">
    <property type="entry name" value="Cell_Envelope_Struct_Comp"/>
</dbReference>
<dbReference type="KEGG" id="tog:HNI00_09480"/>
<proteinExistence type="predicted"/>